<dbReference type="PANTHER" id="PTHR43132:SF2">
    <property type="entry name" value="ARSENICAL RESISTANCE OPERON REPRESSOR ARSR-RELATED"/>
    <property type="match status" value="1"/>
</dbReference>
<dbReference type="SMART" id="SM00418">
    <property type="entry name" value="HTH_ARSR"/>
    <property type="match status" value="1"/>
</dbReference>
<keyword evidence="3" id="KW-0804">Transcription</keyword>
<dbReference type="GO" id="GO:0003677">
    <property type="term" value="F:DNA binding"/>
    <property type="evidence" value="ECO:0007669"/>
    <property type="project" value="UniProtKB-KW"/>
</dbReference>
<dbReference type="InterPro" id="IPR036388">
    <property type="entry name" value="WH-like_DNA-bd_sf"/>
</dbReference>
<dbReference type="GO" id="GO:0003700">
    <property type="term" value="F:DNA-binding transcription factor activity"/>
    <property type="evidence" value="ECO:0007669"/>
    <property type="project" value="InterPro"/>
</dbReference>
<dbReference type="EMBL" id="JACHBU010000009">
    <property type="protein sequence ID" value="MBB6510485.1"/>
    <property type="molecule type" value="Genomic_DNA"/>
</dbReference>
<keyword evidence="2 5" id="KW-0238">DNA-binding</keyword>
<evidence type="ECO:0000256" key="2">
    <source>
        <dbReference type="ARBA" id="ARBA00023125"/>
    </source>
</evidence>
<dbReference type="PROSITE" id="PS50987">
    <property type="entry name" value="HTH_ARSR_2"/>
    <property type="match status" value="1"/>
</dbReference>
<proteinExistence type="predicted"/>
<dbReference type="Pfam" id="PF12840">
    <property type="entry name" value="HTH_20"/>
    <property type="match status" value="1"/>
</dbReference>
<keyword evidence="1" id="KW-0805">Transcription regulation</keyword>
<protein>
    <submittedName>
        <fullName evidence="5">DNA-binding transcriptional ArsR family regulator</fullName>
    </submittedName>
</protein>
<dbReference type="SUPFAM" id="SSF46785">
    <property type="entry name" value="Winged helix' DNA-binding domain"/>
    <property type="match status" value="1"/>
</dbReference>
<reference evidence="5 6" key="1">
    <citation type="submission" date="2020-08" db="EMBL/GenBank/DDBJ databases">
        <title>The Agave Microbiome: Exploring the role of microbial communities in plant adaptations to desert environments.</title>
        <authorList>
            <person name="Partida-Martinez L.P."/>
        </authorList>
    </citation>
    <scope>NUCLEOTIDE SEQUENCE [LARGE SCALE GENOMIC DNA]</scope>
    <source>
        <strain evidence="5 6">AS3.12</strain>
    </source>
</reference>
<accession>A0A7X0MUP7</accession>
<dbReference type="InterPro" id="IPR001845">
    <property type="entry name" value="HTH_ArsR_DNA-bd_dom"/>
</dbReference>
<dbReference type="CDD" id="cd00090">
    <property type="entry name" value="HTH_ARSR"/>
    <property type="match status" value="1"/>
</dbReference>
<evidence type="ECO:0000256" key="1">
    <source>
        <dbReference type="ARBA" id="ARBA00023015"/>
    </source>
</evidence>
<evidence type="ECO:0000313" key="6">
    <source>
        <dbReference type="Proteomes" id="UP000585437"/>
    </source>
</evidence>
<evidence type="ECO:0000256" key="3">
    <source>
        <dbReference type="ARBA" id="ARBA00023163"/>
    </source>
</evidence>
<dbReference type="InterPro" id="IPR036390">
    <property type="entry name" value="WH_DNA-bd_sf"/>
</dbReference>
<gene>
    <name evidence="5" type="ORF">F4695_003876</name>
</gene>
<dbReference type="Proteomes" id="UP000585437">
    <property type="component" value="Unassembled WGS sequence"/>
</dbReference>
<dbReference type="NCBIfam" id="NF033788">
    <property type="entry name" value="HTH_metalloreg"/>
    <property type="match status" value="1"/>
</dbReference>
<dbReference type="PRINTS" id="PR00778">
    <property type="entry name" value="HTHARSR"/>
</dbReference>
<organism evidence="5 6">
    <name type="scientific">Rhizobium soli</name>
    <dbReference type="NCBI Taxonomy" id="424798"/>
    <lineage>
        <taxon>Bacteria</taxon>
        <taxon>Pseudomonadati</taxon>
        <taxon>Pseudomonadota</taxon>
        <taxon>Alphaproteobacteria</taxon>
        <taxon>Hyphomicrobiales</taxon>
        <taxon>Rhizobiaceae</taxon>
        <taxon>Rhizobium/Agrobacterium group</taxon>
        <taxon>Rhizobium</taxon>
    </lineage>
</organism>
<evidence type="ECO:0000259" key="4">
    <source>
        <dbReference type="PROSITE" id="PS50987"/>
    </source>
</evidence>
<comment type="caution">
    <text evidence="5">The sequence shown here is derived from an EMBL/GenBank/DDBJ whole genome shotgun (WGS) entry which is preliminary data.</text>
</comment>
<dbReference type="PANTHER" id="PTHR43132">
    <property type="entry name" value="ARSENICAL RESISTANCE OPERON REPRESSOR ARSR-RELATED"/>
    <property type="match status" value="1"/>
</dbReference>
<dbReference type="RefSeq" id="WP_184655659.1">
    <property type="nucleotide sequence ID" value="NZ_JACHBU010000009.1"/>
</dbReference>
<sequence length="124" mass="13547">MGEDTNQPYTFEHAVAANLLSVLANPIRLAILRRITVEEWDVNALSKDLGISQSALSQHLGKLREAELVTTRRSAQQIIYSSGSFAVLSVLATLTELGLEPCKPSMDARREVAGRARKTRVAVS</sequence>
<feature type="domain" description="HTH arsR-type" evidence="4">
    <location>
        <begin position="8"/>
        <end position="102"/>
    </location>
</feature>
<dbReference type="AlphaFoldDB" id="A0A7X0MUP7"/>
<keyword evidence="6" id="KW-1185">Reference proteome</keyword>
<name>A0A7X0MUP7_9HYPH</name>
<evidence type="ECO:0000313" key="5">
    <source>
        <dbReference type="EMBL" id="MBB6510485.1"/>
    </source>
</evidence>
<dbReference type="InterPro" id="IPR051011">
    <property type="entry name" value="Metal_resp_trans_reg"/>
</dbReference>
<dbReference type="Gene3D" id="1.10.10.10">
    <property type="entry name" value="Winged helix-like DNA-binding domain superfamily/Winged helix DNA-binding domain"/>
    <property type="match status" value="1"/>
</dbReference>
<dbReference type="InterPro" id="IPR011991">
    <property type="entry name" value="ArsR-like_HTH"/>
</dbReference>